<dbReference type="InterPro" id="IPR036938">
    <property type="entry name" value="PAP2/HPO_sf"/>
</dbReference>
<comment type="caution">
    <text evidence="4">The sequence shown here is derived from an EMBL/GenBank/DDBJ whole genome shotgun (WGS) entry which is preliminary data.</text>
</comment>
<feature type="transmembrane region" description="Helical" evidence="2">
    <location>
        <begin position="230"/>
        <end position="249"/>
    </location>
</feature>
<dbReference type="SUPFAM" id="SSF48317">
    <property type="entry name" value="Acid phosphatase/Vanadium-dependent haloperoxidase"/>
    <property type="match status" value="1"/>
</dbReference>
<feature type="region of interest" description="Disordered" evidence="1">
    <location>
        <begin position="287"/>
        <end position="308"/>
    </location>
</feature>
<accession>A0A177SA32</accession>
<organism evidence="4 5">
    <name type="scientific">Pseudomonas putida</name>
    <name type="common">Arthrobacter siderocapsulatus</name>
    <dbReference type="NCBI Taxonomy" id="303"/>
    <lineage>
        <taxon>Bacteria</taxon>
        <taxon>Pseudomonadati</taxon>
        <taxon>Pseudomonadota</taxon>
        <taxon>Gammaproteobacteria</taxon>
        <taxon>Pseudomonadales</taxon>
        <taxon>Pseudomonadaceae</taxon>
        <taxon>Pseudomonas</taxon>
    </lineage>
</organism>
<feature type="transmembrane region" description="Helical" evidence="2">
    <location>
        <begin position="204"/>
        <end position="224"/>
    </location>
</feature>
<dbReference type="CDD" id="cd03396">
    <property type="entry name" value="PAP2_like_6"/>
    <property type="match status" value="1"/>
</dbReference>
<dbReference type="Pfam" id="PF01569">
    <property type="entry name" value="PAP2"/>
    <property type="match status" value="1"/>
</dbReference>
<keyword evidence="2" id="KW-0472">Membrane</keyword>
<gene>
    <name evidence="4" type="ORF">AYO28_01920</name>
</gene>
<proteinExistence type="predicted"/>
<dbReference type="EMBL" id="LUCV01000049">
    <property type="protein sequence ID" value="OAI84666.1"/>
    <property type="molecule type" value="Genomic_DNA"/>
</dbReference>
<sequence length="308" mass="34416">MRTASRKDFYLVNLGVPLLLAAATFLLFDLTRLDRLINDLFYDPATQQYILQHSQLFEKLTHKWPRILPDWTGEAAVVGTLLSFSWPLLARHQRAVGLLDKARIAPLLRFTAQYRRDLLYVVTAFALSTTLIHYLKSHTGVYCPVETTLYGGDQPHLEWFSNFSLFDKAGPGRCWPGGHASSGFTLLALYFVALRHRWHHARKLLVAILLIGTLYGTTRVLQGWHYMSHTFWAGIVVWLASWASALLFYGRLALQGQQGLNPRPLAVSSGALVQAFQGSDHDQAAFTPAGRHGLQPDRTGPADPAPAG</sequence>
<dbReference type="Proteomes" id="UP000077752">
    <property type="component" value="Unassembled WGS sequence"/>
</dbReference>
<feature type="transmembrane region" description="Helical" evidence="2">
    <location>
        <begin position="9"/>
        <end position="28"/>
    </location>
</feature>
<reference evidence="4 5" key="1">
    <citation type="submission" date="2016-03" db="EMBL/GenBank/DDBJ databases">
        <title>Draft Genome Assembly of Pseudomonas putida strain CBF10-2.</title>
        <authorList>
            <person name="Iyer R.S."/>
            <person name="Damania A."/>
        </authorList>
    </citation>
    <scope>NUCLEOTIDE SEQUENCE [LARGE SCALE GENOMIC DNA]</scope>
    <source>
        <strain evidence="4 5">CBF10-2</strain>
    </source>
</reference>
<name>A0A177SA32_PSEPU</name>
<keyword evidence="2" id="KW-1133">Transmembrane helix</keyword>
<evidence type="ECO:0000259" key="3">
    <source>
        <dbReference type="Pfam" id="PF01569"/>
    </source>
</evidence>
<protein>
    <submittedName>
        <fullName evidence="4">Phosphatidic acid phosphatase</fullName>
    </submittedName>
</protein>
<keyword evidence="2" id="KW-0812">Transmembrane</keyword>
<feature type="transmembrane region" description="Helical" evidence="2">
    <location>
        <begin position="175"/>
        <end position="192"/>
    </location>
</feature>
<feature type="transmembrane region" description="Helical" evidence="2">
    <location>
        <begin position="118"/>
        <end position="135"/>
    </location>
</feature>
<dbReference type="InterPro" id="IPR000326">
    <property type="entry name" value="PAP2/HPO"/>
</dbReference>
<feature type="transmembrane region" description="Helical" evidence="2">
    <location>
        <begin position="71"/>
        <end position="89"/>
    </location>
</feature>
<dbReference type="Gene3D" id="1.20.144.10">
    <property type="entry name" value="Phosphatidic acid phosphatase type 2/haloperoxidase"/>
    <property type="match status" value="1"/>
</dbReference>
<dbReference type="AlphaFoldDB" id="A0A177SA32"/>
<dbReference type="RefSeq" id="WP_064304465.1">
    <property type="nucleotide sequence ID" value="NZ_LUCV01000049.1"/>
</dbReference>
<evidence type="ECO:0000256" key="2">
    <source>
        <dbReference type="SAM" id="Phobius"/>
    </source>
</evidence>
<evidence type="ECO:0000313" key="4">
    <source>
        <dbReference type="EMBL" id="OAI84666.1"/>
    </source>
</evidence>
<feature type="domain" description="Phosphatidic acid phosphatase type 2/haloperoxidase" evidence="3">
    <location>
        <begin position="118"/>
        <end position="248"/>
    </location>
</feature>
<evidence type="ECO:0000313" key="5">
    <source>
        <dbReference type="Proteomes" id="UP000077752"/>
    </source>
</evidence>
<evidence type="ECO:0000256" key="1">
    <source>
        <dbReference type="SAM" id="MobiDB-lite"/>
    </source>
</evidence>